<dbReference type="GO" id="GO:0004540">
    <property type="term" value="F:RNA nuclease activity"/>
    <property type="evidence" value="ECO:0007669"/>
    <property type="project" value="InterPro"/>
</dbReference>
<evidence type="ECO:0000313" key="3">
    <source>
        <dbReference type="Proteomes" id="UP000242645"/>
    </source>
</evidence>
<sequence length="192" mass="21558">MKIRKLVGIDLLPSERRAKEMGFPYFPVQEFIAFYAGTDVDIIEVLCTLQLRVPEDGTVEAAAQARQQFEKKRYALEMCGVRVIKCPSKRSQNSPSGFKQSDDQRLMIRTLTLAMKLRPDFVTLVASDGDYTPMVESLRDEGIRTEVVASLPLLANDLRRHAVNVIDLDAVLEDLRAQQCANGTCRQFGCST</sequence>
<dbReference type="InterPro" id="IPR021139">
    <property type="entry name" value="NYN"/>
</dbReference>
<dbReference type="RefSeq" id="WP_096399211.1">
    <property type="nucleotide sequence ID" value="NZ_AP017368.1"/>
</dbReference>
<proteinExistence type="predicted"/>
<dbReference type="EMBL" id="AP017368">
    <property type="protein sequence ID" value="BAV91666.1"/>
    <property type="molecule type" value="Genomic_DNA"/>
</dbReference>
<gene>
    <name evidence="2" type="ORF">RSDT_0154</name>
</gene>
<dbReference type="Proteomes" id="UP000242645">
    <property type="component" value="Chromosome"/>
</dbReference>
<keyword evidence="3" id="KW-1185">Reference proteome</keyword>
<evidence type="ECO:0000259" key="1">
    <source>
        <dbReference type="Pfam" id="PF01936"/>
    </source>
</evidence>
<name>A0A1J1DPA4_9BACT</name>
<dbReference type="AlphaFoldDB" id="A0A1J1DPA4"/>
<dbReference type="Pfam" id="PF01936">
    <property type="entry name" value="NYN"/>
    <property type="match status" value="1"/>
</dbReference>
<dbReference type="Gene3D" id="3.40.50.1010">
    <property type="entry name" value="5'-nuclease"/>
    <property type="match status" value="1"/>
</dbReference>
<organism evidence="2 3">
    <name type="scientific">Candidatus Desulfovibrio trichonymphae</name>
    <dbReference type="NCBI Taxonomy" id="1725232"/>
    <lineage>
        <taxon>Bacteria</taxon>
        <taxon>Pseudomonadati</taxon>
        <taxon>Thermodesulfobacteriota</taxon>
        <taxon>Desulfovibrionia</taxon>
        <taxon>Desulfovibrionales</taxon>
        <taxon>Desulfovibrionaceae</taxon>
        <taxon>Desulfovibrio</taxon>
    </lineage>
</organism>
<feature type="domain" description="NYN" evidence="1">
    <location>
        <begin position="62"/>
        <end position="168"/>
    </location>
</feature>
<accession>A0A1J1DPA4</accession>
<evidence type="ECO:0000313" key="2">
    <source>
        <dbReference type="EMBL" id="BAV91666.1"/>
    </source>
</evidence>
<reference evidence="2 3" key="1">
    <citation type="journal article" date="2017" name="ISME J.">
        <title>Genome of 'Ca. Desulfovibrio trichonymphae', an H2-oxidizing bacterium in a tripartite symbiotic system within a protist cell in the termite gut.</title>
        <authorList>
            <person name="Kuwahara H."/>
            <person name="Yuki M."/>
            <person name="Izawa K."/>
            <person name="Ohkuma M."/>
            <person name="Hongoh Y."/>
        </authorList>
    </citation>
    <scope>NUCLEOTIDE SEQUENCE [LARGE SCALE GENOMIC DNA]</scope>
    <source>
        <strain evidence="2 3">Rs-N31</strain>
    </source>
</reference>
<dbReference type="KEGG" id="dtr:RSDT_0154"/>
<dbReference type="OrthoDB" id="9794137at2"/>
<protein>
    <recommendedName>
        <fullName evidence="1">NYN domain-containing protein</fullName>
    </recommendedName>
</protein>